<name>A0A554LJV8_9BACT</name>
<accession>A0A554LJV8</accession>
<proteinExistence type="predicted"/>
<gene>
    <name evidence="1" type="ORF">CEN91_283</name>
</gene>
<protein>
    <submittedName>
        <fullName evidence="1">Uncharacterized protein</fullName>
    </submittedName>
</protein>
<comment type="caution">
    <text evidence="1">The sequence shown here is derived from an EMBL/GenBank/DDBJ whole genome shotgun (WGS) entry which is preliminary data.</text>
</comment>
<evidence type="ECO:0000313" key="2">
    <source>
        <dbReference type="Proteomes" id="UP000315589"/>
    </source>
</evidence>
<dbReference type="Proteomes" id="UP000315589">
    <property type="component" value="Unassembled WGS sequence"/>
</dbReference>
<dbReference type="AlphaFoldDB" id="A0A554LJV8"/>
<dbReference type="EMBL" id="VMGI01000033">
    <property type="protein sequence ID" value="TSC93165.1"/>
    <property type="molecule type" value="Genomic_DNA"/>
</dbReference>
<reference evidence="1 2" key="1">
    <citation type="submission" date="2017-07" db="EMBL/GenBank/DDBJ databases">
        <title>Mechanisms for carbon and nitrogen cycling indicate functional differentiation within the Candidate Phyla Radiation.</title>
        <authorList>
            <person name="Danczak R.E."/>
            <person name="Johnston M.D."/>
            <person name="Kenah C."/>
            <person name="Slattery M."/>
            <person name="Wrighton K.C."/>
            <person name="Wilkins M.J."/>
        </authorList>
    </citation>
    <scope>NUCLEOTIDE SEQUENCE [LARGE SCALE GENOMIC DNA]</scope>
    <source>
        <strain evidence="1">Licking1014_85</strain>
    </source>
</reference>
<organism evidence="1 2">
    <name type="scientific">Candidatus Berkelbacteria bacterium Licking1014_85</name>
    <dbReference type="NCBI Taxonomy" id="2017148"/>
    <lineage>
        <taxon>Bacteria</taxon>
        <taxon>Candidatus Berkelbacteria</taxon>
    </lineage>
</organism>
<sequence>MNDFKLYPLAKSIFLKPVSSPLPRPKIVVRAANPSPKSMFSPCLTLGGAVVEVELVVEVVNWVVVVVVERGIVDVVELVGAEVDVWPPGRVVVVVLDVEVVDEVDDVTTVPPTTTIRIED</sequence>
<evidence type="ECO:0000313" key="1">
    <source>
        <dbReference type="EMBL" id="TSC93165.1"/>
    </source>
</evidence>